<dbReference type="OrthoDB" id="9771666at2"/>
<dbReference type="InterPro" id="IPR050300">
    <property type="entry name" value="GDXG_lipolytic_enzyme"/>
</dbReference>
<keyword evidence="4" id="KW-1185">Reference proteome</keyword>
<dbReference type="PANTHER" id="PTHR48081">
    <property type="entry name" value="AB HYDROLASE SUPERFAMILY PROTEIN C4A8.06C"/>
    <property type="match status" value="1"/>
</dbReference>
<evidence type="ECO:0000256" key="1">
    <source>
        <dbReference type="ARBA" id="ARBA00022801"/>
    </source>
</evidence>
<evidence type="ECO:0000313" key="4">
    <source>
        <dbReference type="Proteomes" id="UP000305709"/>
    </source>
</evidence>
<keyword evidence="1 3" id="KW-0378">Hydrolase</keyword>
<dbReference type="Proteomes" id="UP000305709">
    <property type="component" value="Unassembled WGS sequence"/>
</dbReference>
<dbReference type="InterPro" id="IPR029058">
    <property type="entry name" value="AB_hydrolase_fold"/>
</dbReference>
<dbReference type="RefSeq" id="WP_139083126.1">
    <property type="nucleotide sequence ID" value="NZ_VDFV01000041.1"/>
</dbReference>
<dbReference type="GO" id="GO:0016787">
    <property type="term" value="F:hydrolase activity"/>
    <property type="evidence" value="ECO:0007669"/>
    <property type="project" value="UniProtKB-KW"/>
</dbReference>
<evidence type="ECO:0000259" key="2">
    <source>
        <dbReference type="Pfam" id="PF07859"/>
    </source>
</evidence>
<evidence type="ECO:0000313" key="3">
    <source>
        <dbReference type="EMBL" id="TNC64901.1"/>
    </source>
</evidence>
<comment type="caution">
    <text evidence="3">The sequence shown here is derived from an EMBL/GenBank/DDBJ whole genome shotgun (WGS) entry which is preliminary data.</text>
</comment>
<organism evidence="3 4">
    <name type="scientific">Rubellimicrobium roseum</name>
    <dbReference type="NCBI Taxonomy" id="687525"/>
    <lineage>
        <taxon>Bacteria</taxon>
        <taxon>Pseudomonadati</taxon>
        <taxon>Pseudomonadota</taxon>
        <taxon>Alphaproteobacteria</taxon>
        <taxon>Rhodobacterales</taxon>
        <taxon>Roseobacteraceae</taxon>
        <taxon>Rubellimicrobium</taxon>
    </lineage>
</organism>
<dbReference type="Gene3D" id="3.40.50.1820">
    <property type="entry name" value="alpha/beta hydrolase"/>
    <property type="match status" value="1"/>
</dbReference>
<protein>
    <submittedName>
        <fullName evidence="3">Alpha/beta hydrolase</fullName>
    </submittedName>
</protein>
<accession>A0A5C4N7R7</accession>
<proteinExistence type="predicted"/>
<feature type="domain" description="Alpha/beta hydrolase fold-3" evidence="2">
    <location>
        <begin position="66"/>
        <end position="254"/>
    </location>
</feature>
<gene>
    <name evidence="3" type="ORF">FHG71_18200</name>
</gene>
<dbReference type="AlphaFoldDB" id="A0A5C4N7R7"/>
<dbReference type="SUPFAM" id="SSF53474">
    <property type="entry name" value="alpha/beta-Hydrolases"/>
    <property type="match status" value="1"/>
</dbReference>
<dbReference type="EMBL" id="VDFV01000041">
    <property type="protein sequence ID" value="TNC64901.1"/>
    <property type="molecule type" value="Genomic_DNA"/>
</dbReference>
<dbReference type="PANTHER" id="PTHR48081:SF33">
    <property type="entry name" value="KYNURENINE FORMAMIDASE"/>
    <property type="match status" value="1"/>
</dbReference>
<dbReference type="Pfam" id="PF07859">
    <property type="entry name" value="Abhydrolase_3"/>
    <property type="match status" value="1"/>
</dbReference>
<reference evidence="3 4" key="1">
    <citation type="submission" date="2019-06" db="EMBL/GenBank/DDBJ databases">
        <authorList>
            <person name="Jiang L."/>
        </authorList>
    </citation>
    <scope>NUCLEOTIDE SEQUENCE [LARGE SCALE GENOMIC DNA]</scope>
    <source>
        <strain evidence="3 4">YIM 48858</strain>
    </source>
</reference>
<sequence length="283" mass="30503">MDRQDPYRIRDYVPDFDAIAAEFASRSEAVTQRATLRTDIAYGPGPRETLDLIFPDRVSPDAPLHLFVHGGYWRSGEKANYRLVAEPVLKAGGIAALVEYDLLPGARLATLVGQVRRAALWLQENALGFGADSGRFTVSGHSAGAHLASYLAAKGPQESQPRLPEVAGLLLVSGIYDLSEIPDSFLKEEAGMTPEEAAAWTPITSAQLPGPRRTLVVGAEETRPFHDHGQQLSDLLKSQGLDANLRVEPGLDHMSIVLALADPDHPLGRHFADMVAGLNGCSP</sequence>
<name>A0A5C4N7R7_9RHOB</name>
<dbReference type="InterPro" id="IPR013094">
    <property type="entry name" value="AB_hydrolase_3"/>
</dbReference>